<accession>A0A9K3HRW9</accession>
<comment type="caution">
    <text evidence="1">The sequence shown here is derived from an EMBL/GenBank/DDBJ whole genome shotgun (WGS) entry which is preliminary data.</text>
</comment>
<name>A0A9K3HRW9_HELAN</name>
<proteinExistence type="predicted"/>
<protein>
    <submittedName>
        <fullName evidence="1">Uncharacterized protein</fullName>
    </submittedName>
</protein>
<sequence>MGSGVLMGFSGWSMTSPMVVVGGGGGVVSWSVAGCGGEVSWFSGGGVSWCSGGGEWGEMGGRSGGGAVVEWLSSAIGEVSIEMSVQK</sequence>
<evidence type="ECO:0000313" key="1">
    <source>
        <dbReference type="EMBL" id="KAF5783654.1"/>
    </source>
</evidence>
<reference evidence="1" key="1">
    <citation type="journal article" date="2017" name="Nature">
        <title>The sunflower genome provides insights into oil metabolism, flowering and Asterid evolution.</title>
        <authorList>
            <person name="Badouin H."/>
            <person name="Gouzy J."/>
            <person name="Grassa C.J."/>
            <person name="Murat F."/>
            <person name="Staton S.E."/>
            <person name="Cottret L."/>
            <person name="Lelandais-Briere C."/>
            <person name="Owens G.L."/>
            <person name="Carrere S."/>
            <person name="Mayjonade B."/>
            <person name="Legrand L."/>
            <person name="Gill N."/>
            <person name="Kane N.C."/>
            <person name="Bowers J.E."/>
            <person name="Hubner S."/>
            <person name="Bellec A."/>
            <person name="Berard A."/>
            <person name="Berges H."/>
            <person name="Blanchet N."/>
            <person name="Boniface M.C."/>
            <person name="Brunel D."/>
            <person name="Catrice O."/>
            <person name="Chaidir N."/>
            <person name="Claudel C."/>
            <person name="Donnadieu C."/>
            <person name="Faraut T."/>
            <person name="Fievet G."/>
            <person name="Helmstetter N."/>
            <person name="King M."/>
            <person name="Knapp S.J."/>
            <person name="Lai Z."/>
            <person name="Le Paslier M.C."/>
            <person name="Lippi Y."/>
            <person name="Lorenzon L."/>
            <person name="Mandel J.R."/>
            <person name="Marage G."/>
            <person name="Marchand G."/>
            <person name="Marquand E."/>
            <person name="Bret-Mestries E."/>
            <person name="Morien E."/>
            <person name="Nambeesan S."/>
            <person name="Nguyen T."/>
            <person name="Pegot-Espagnet P."/>
            <person name="Pouilly N."/>
            <person name="Raftis F."/>
            <person name="Sallet E."/>
            <person name="Schiex T."/>
            <person name="Thomas J."/>
            <person name="Vandecasteele C."/>
            <person name="Vares D."/>
            <person name="Vear F."/>
            <person name="Vautrin S."/>
            <person name="Crespi M."/>
            <person name="Mangin B."/>
            <person name="Burke J.M."/>
            <person name="Salse J."/>
            <person name="Munos S."/>
            <person name="Vincourt P."/>
            <person name="Rieseberg L.H."/>
            <person name="Langlade N.B."/>
        </authorList>
    </citation>
    <scope>NUCLEOTIDE SEQUENCE</scope>
    <source>
        <tissue evidence="1">Leaves</tissue>
    </source>
</reference>
<dbReference type="Proteomes" id="UP000215914">
    <property type="component" value="Unassembled WGS sequence"/>
</dbReference>
<gene>
    <name evidence="1" type="ORF">HanXRQr2_Chr11g0510431</name>
</gene>
<keyword evidence="2" id="KW-1185">Reference proteome</keyword>
<reference evidence="1" key="2">
    <citation type="submission" date="2020-06" db="EMBL/GenBank/DDBJ databases">
        <title>Helianthus annuus Genome sequencing and assembly Release 2.</title>
        <authorList>
            <person name="Gouzy J."/>
            <person name="Langlade N."/>
            <person name="Munos S."/>
        </authorList>
    </citation>
    <scope>NUCLEOTIDE SEQUENCE</scope>
    <source>
        <tissue evidence="1">Leaves</tissue>
    </source>
</reference>
<organism evidence="1 2">
    <name type="scientific">Helianthus annuus</name>
    <name type="common">Common sunflower</name>
    <dbReference type="NCBI Taxonomy" id="4232"/>
    <lineage>
        <taxon>Eukaryota</taxon>
        <taxon>Viridiplantae</taxon>
        <taxon>Streptophyta</taxon>
        <taxon>Embryophyta</taxon>
        <taxon>Tracheophyta</taxon>
        <taxon>Spermatophyta</taxon>
        <taxon>Magnoliopsida</taxon>
        <taxon>eudicotyledons</taxon>
        <taxon>Gunneridae</taxon>
        <taxon>Pentapetalae</taxon>
        <taxon>asterids</taxon>
        <taxon>campanulids</taxon>
        <taxon>Asterales</taxon>
        <taxon>Asteraceae</taxon>
        <taxon>Asteroideae</taxon>
        <taxon>Heliantheae alliance</taxon>
        <taxon>Heliantheae</taxon>
        <taxon>Helianthus</taxon>
    </lineage>
</organism>
<evidence type="ECO:0000313" key="2">
    <source>
        <dbReference type="Proteomes" id="UP000215914"/>
    </source>
</evidence>
<dbReference type="Gramene" id="mRNA:HanXRQr2_Chr11g0510431">
    <property type="protein sequence ID" value="CDS:HanXRQr2_Chr11g0510431.1"/>
    <property type="gene ID" value="HanXRQr2_Chr11g0510431"/>
</dbReference>
<dbReference type="EMBL" id="MNCJ02000326">
    <property type="protein sequence ID" value="KAF5783654.1"/>
    <property type="molecule type" value="Genomic_DNA"/>
</dbReference>
<dbReference type="AlphaFoldDB" id="A0A9K3HRW9"/>